<name>A0A8J3UKX3_9ACTN</name>
<comment type="caution">
    <text evidence="1">The sequence shown here is derived from an EMBL/GenBank/DDBJ whole genome shotgun (WGS) entry which is preliminary data.</text>
</comment>
<gene>
    <name evidence="1" type="ORF">Psi02_15600</name>
</gene>
<proteinExistence type="predicted"/>
<keyword evidence="2" id="KW-1185">Reference proteome</keyword>
<organism evidence="1 2">
    <name type="scientific">Planotetraspora silvatica</name>
    <dbReference type="NCBI Taxonomy" id="234614"/>
    <lineage>
        <taxon>Bacteria</taxon>
        <taxon>Bacillati</taxon>
        <taxon>Actinomycetota</taxon>
        <taxon>Actinomycetes</taxon>
        <taxon>Streptosporangiales</taxon>
        <taxon>Streptosporangiaceae</taxon>
        <taxon>Planotetraspora</taxon>
    </lineage>
</organism>
<dbReference type="Proteomes" id="UP000644610">
    <property type="component" value="Unassembled WGS sequence"/>
</dbReference>
<dbReference type="EMBL" id="BOOQ01000009">
    <property type="protein sequence ID" value="GII45136.1"/>
    <property type="molecule type" value="Genomic_DNA"/>
</dbReference>
<protein>
    <submittedName>
        <fullName evidence="1">Uncharacterized protein</fullName>
    </submittedName>
</protein>
<accession>A0A8J3UKX3</accession>
<sequence>MHVDDTEQASAPETSPVTPLRWQCCHCGGGGLDSYGETCRHCDGLGLC</sequence>
<reference evidence="1" key="1">
    <citation type="submission" date="2021-01" db="EMBL/GenBank/DDBJ databases">
        <title>Whole genome shotgun sequence of Planotetraspora silvatica NBRC 100141.</title>
        <authorList>
            <person name="Komaki H."/>
            <person name="Tamura T."/>
        </authorList>
    </citation>
    <scope>NUCLEOTIDE SEQUENCE</scope>
    <source>
        <strain evidence="1">NBRC 100141</strain>
    </source>
</reference>
<evidence type="ECO:0000313" key="1">
    <source>
        <dbReference type="EMBL" id="GII45136.1"/>
    </source>
</evidence>
<evidence type="ECO:0000313" key="2">
    <source>
        <dbReference type="Proteomes" id="UP000644610"/>
    </source>
</evidence>
<dbReference type="AlphaFoldDB" id="A0A8J3UKX3"/>